<proteinExistence type="predicted"/>
<sequence>MNPLQNNIDNNIHESNITGFINNNFSQTTATTATQVDNNCDNPSCSCNNGIAVLNNDFSAITSFFTDRNNYQQFTPNSTSNNNDDIISSDHNYQQPIFNDALNNNVGHSYHQTTSNNESPPQFFSQYNDQNLSQTTSNVFPLLNSLGITIYSPRTNIIITPLSSSDIRNLIQ</sequence>
<evidence type="ECO:0000313" key="2">
    <source>
        <dbReference type="EMBL" id="GES98202.1"/>
    </source>
</evidence>
<evidence type="ECO:0000313" key="1">
    <source>
        <dbReference type="EMBL" id="GBB93525.1"/>
    </source>
</evidence>
<evidence type="ECO:0000313" key="3">
    <source>
        <dbReference type="Proteomes" id="UP000247702"/>
    </source>
</evidence>
<dbReference type="Proteomes" id="UP000615446">
    <property type="component" value="Unassembled WGS sequence"/>
</dbReference>
<reference evidence="2" key="2">
    <citation type="submission" date="2019-10" db="EMBL/GenBank/DDBJ databases">
        <title>Conservation and host-specific expression of non-tandemly repeated heterogenous ribosome RNA gene in arbuscular mycorrhizal fungi.</title>
        <authorList>
            <person name="Maeda T."/>
            <person name="Kobayashi Y."/>
            <person name="Nakagawa T."/>
            <person name="Ezawa T."/>
            <person name="Yamaguchi K."/>
            <person name="Bino T."/>
            <person name="Nishimoto Y."/>
            <person name="Shigenobu S."/>
            <person name="Kawaguchi M."/>
        </authorList>
    </citation>
    <scope>NUCLEOTIDE SEQUENCE</scope>
    <source>
        <strain evidence="2">HR1</strain>
    </source>
</reference>
<protein>
    <submittedName>
        <fullName evidence="1">Uncharacterized protein</fullName>
    </submittedName>
</protein>
<keyword evidence="3" id="KW-1185">Reference proteome</keyword>
<reference evidence="1 3" key="1">
    <citation type="submission" date="2017-11" db="EMBL/GenBank/DDBJ databases">
        <title>The genome of Rhizophagus clarus HR1 reveals common genetic basis of auxotrophy among arbuscular mycorrhizal fungi.</title>
        <authorList>
            <person name="Kobayashi Y."/>
        </authorList>
    </citation>
    <scope>NUCLEOTIDE SEQUENCE [LARGE SCALE GENOMIC DNA]</scope>
    <source>
        <strain evidence="1 3">HR1</strain>
    </source>
</reference>
<dbReference type="EMBL" id="BEXD01001323">
    <property type="protein sequence ID" value="GBB93525.1"/>
    <property type="molecule type" value="Genomic_DNA"/>
</dbReference>
<dbReference type="AlphaFoldDB" id="A0A2Z6QVB3"/>
<organism evidence="1 3">
    <name type="scientific">Rhizophagus clarus</name>
    <dbReference type="NCBI Taxonomy" id="94130"/>
    <lineage>
        <taxon>Eukaryota</taxon>
        <taxon>Fungi</taxon>
        <taxon>Fungi incertae sedis</taxon>
        <taxon>Mucoromycota</taxon>
        <taxon>Glomeromycotina</taxon>
        <taxon>Glomeromycetes</taxon>
        <taxon>Glomerales</taxon>
        <taxon>Glomeraceae</taxon>
        <taxon>Rhizophagus</taxon>
    </lineage>
</organism>
<dbReference type="Proteomes" id="UP000247702">
    <property type="component" value="Unassembled WGS sequence"/>
</dbReference>
<dbReference type="EMBL" id="BLAL01000262">
    <property type="protein sequence ID" value="GES98202.1"/>
    <property type="molecule type" value="Genomic_DNA"/>
</dbReference>
<name>A0A2Z6QVB3_9GLOM</name>
<gene>
    <name evidence="2" type="ORF">RCL2_002476200</name>
    <name evidence="1" type="ORF">RclHR1_21890001</name>
</gene>
<accession>A0A2Z6QVB3</accession>
<dbReference type="OrthoDB" id="2331199at2759"/>
<comment type="caution">
    <text evidence="1">The sequence shown here is derived from an EMBL/GenBank/DDBJ whole genome shotgun (WGS) entry which is preliminary data.</text>
</comment>